<dbReference type="EMBL" id="JAKLWS010000014">
    <property type="protein sequence ID" value="MCG2589306.1"/>
    <property type="molecule type" value="Genomic_DNA"/>
</dbReference>
<dbReference type="PANTHER" id="PTHR45036:SF1">
    <property type="entry name" value="METHYLTRANSFERASE LIKE 7A"/>
    <property type="match status" value="1"/>
</dbReference>
<gene>
    <name evidence="2" type="ORF">L6773_12070</name>
</gene>
<proteinExistence type="predicted"/>
<reference evidence="2" key="1">
    <citation type="submission" date="2022-01" db="EMBL/GenBank/DDBJ databases">
        <authorList>
            <person name="Wang Y."/>
        </authorList>
    </citation>
    <scope>NUCLEOTIDE SEQUENCE</scope>
    <source>
        <strain evidence="2">WB101</strain>
    </source>
</reference>
<accession>A0ABS9KEP0</accession>
<dbReference type="GO" id="GO:0008168">
    <property type="term" value="F:methyltransferase activity"/>
    <property type="evidence" value="ECO:0007669"/>
    <property type="project" value="UniProtKB-KW"/>
</dbReference>
<dbReference type="InterPro" id="IPR029063">
    <property type="entry name" value="SAM-dependent_MTases_sf"/>
</dbReference>
<evidence type="ECO:0000313" key="2">
    <source>
        <dbReference type="EMBL" id="MCG2589306.1"/>
    </source>
</evidence>
<dbReference type="Pfam" id="PF08241">
    <property type="entry name" value="Methyltransf_11"/>
    <property type="match status" value="1"/>
</dbReference>
<feature type="domain" description="Methyltransferase type 11" evidence="1">
    <location>
        <begin position="61"/>
        <end position="159"/>
    </location>
</feature>
<keyword evidence="2" id="KW-0489">Methyltransferase</keyword>
<evidence type="ECO:0000313" key="3">
    <source>
        <dbReference type="Proteomes" id="UP001165366"/>
    </source>
</evidence>
<organism evidence="2 3">
    <name type="scientific">Rhodohalobacter sulfatireducens</name>
    <dbReference type="NCBI Taxonomy" id="2911366"/>
    <lineage>
        <taxon>Bacteria</taxon>
        <taxon>Pseudomonadati</taxon>
        <taxon>Balneolota</taxon>
        <taxon>Balneolia</taxon>
        <taxon>Balneolales</taxon>
        <taxon>Balneolaceae</taxon>
        <taxon>Rhodohalobacter</taxon>
    </lineage>
</organism>
<name>A0ABS9KEP0_9BACT</name>
<dbReference type="PANTHER" id="PTHR45036">
    <property type="entry name" value="METHYLTRANSFERASE LIKE 7B"/>
    <property type="match status" value="1"/>
</dbReference>
<keyword evidence="2" id="KW-0808">Transferase</keyword>
<dbReference type="Proteomes" id="UP001165366">
    <property type="component" value="Unassembled WGS sequence"/>
</dbReference>
<dbReference type="Gene3D" id="3.40.50.150">
    <property type="entry name" value="Vaccinia Virus protein VP39"/>
    <property type="match status" value="1"/>
</dbReference>
<dbReference type="RefSeq" id="WP_237854669.1">
    <property type="nucleotide sequence ID" value="NZ_JAKLWS010000014.1"/>
</dbReference>
<evidence type="ECO:0000259" key="1">
    <source>
        <dbReference type="Pfam" id="PF08241"/>
    </source>
</evidence>
<dbReference type="GO" id="GO:0032259">
    <property type="term" value="P:methylation"/>
    <property type="evidence" value="ECO:0007669"/>
    <property type="project" value="UniProtKB-KW"/>
</dbReference>
<dbReference type="InterPro" id="IPR052356">
    <property type="entry name" value="Thiol_S-MT"/>
</dbReference>
<keyword evidence="3" id="KW-1185">Reference proteome</keyword>
<dbReference type="CDD" id="cd02440">
    <property type="entry name" value="AdoMet_MTases"/>
    <property type="match status" value="1"/>
</dbReference>
<sequence>MKENTPQQNVTEPDPKFIAQQLRKPSGNFALNVGQKMNLVNKPLYDLTYDVIELDENDHILEIGFGTGKFFGKLFDLNSKIKVRGLDYSEKMVEAASKANEDLISNGKLDLKLGNSNSIPFEDQTFEKVFCNMVIYFWDEPEDHLNEIRRVLKPGGLFYSGHRTRESMMVFPFVEHGFNLYSIQEWKEILNENEFTIQQIHKRFDPQIEIDDNKLQLESCCILAGK</sequence>
<protein>
    <submittedName>
        <fullName evidence="2">Class I SAM-dependent methyltransferase</fullName>
    </submittedName>
</protein>
<dbReference type="InterPro" id="IPR013216">
    <property type="entry name" value="Methyltransf_11"/>
</dbReference>
<reference evidence="2" key="2">
    <citation type="submission" date="2024-05" db="EMBL/GenBank/DDBJ databases">
        <title>Rhodohalobacter halophilus gen. nov., sp. nov., a moderately halophilic member of the family Balneolaceae.</title>
        <authorList>
            <person name="Xia J."/>
        </authorList>
    </citation>
    <scope>NUCLEOTIDE SEQUENCE</scope>
    <source>
        <strain evidence="2">WB101</strain>
    </source>
</reference>
<comment type="caution">
    <text evidence="2">The sequence shown here is derived from an EMBL/GenBank/DDBJ whole genome shotgun (WGS) entry which is preliminary data.</text>
</comment>
<dbReference type="SUPFAM" id="SSF53335">
    <property type="entry name" value="S-adenosyl-L-methionine-dependent methyltransferases"/>
    <property type="match status" value="1"/>
</dbReference>